<comment type="caution">
    <text evidence="1">The sequence shown here is derived from an EMBL/GenBank/DDBJ whole genome shotgun (WGS) entry which is preliminary data.</text>
</comment>
<dbReference type="AlphaFoldDB" id="A0A9W9Z8T9"/>
<accession>A0A9W9Z8T9</accession>
<organism evidence="1 2">
    <name type="scientific">Desmophyllum pertusum</name>
    <dbReference type="NCBI Taxonomy" id="174260"/>
    <lineage>
        <taxon>Eukaryota</taxon>
        <taxon>Metazoa</taxon>
        <taxon>Cnidaria</taxon>
        <taxon>Anthozoa</taxon>
        <taxon>Hexacorallia</taxon>
        <taxon>Scleractinia</taxon>
        <taxon>Caryophylliina</taxon>
        <taxon>Caryophylliidae</taxon>
        <taxon>Desmophyllum</taxon>
    </lineage>
</organism>
<evidence type="ECO:0000313" key="2">
    <source>
        <dbReference type="Proteomes" id="UP001163046"/>
    </source>
</evidence>
<evidence type="ECO:0000313" key="1">
    <source>
        <dbReference type="EMBL" id="KAJ7377296.1"/>
    </source>
</evidence>
<dbReference type="Proteomes" id="UP001163046">
    <property type="component" value="Unassembled WGS sequence"/>
</dbReference>
<keyword evidence="2" id="KW-1185">Reference proteome</keyword>
<dbReference type="OrthoDB" id="5960988at2759"/>
<reference evidence="1" key="1">
    <citation type="submission" date="2023-01" db="EMBL/GenBank/DDBJ databases">
        <title>Genome assembly of the deep-sea coral Lophelia pertusa.</title>
        <authorList>
            <person name="Herrera S."/>
            <person name="Cordes E."/>
        </authorList>
    </citation>
    <scope>NUCLEOTIDE SEQUENCE</scope>
    <source>
        <strain evidence="1">USNM1676648</strain>
        <tissue evidence="1">Polyp</tissue>
    </source>
</reference>
<gene>
    <name evidence="1" type="ORF">OS493_030108</name>
</gene>
<sequence>MIIECRNEVITISGNGGDFFSQSPAAVANPSTYTFTLLPKTQGSIIPTKDAMPDFKKPYLASIVILLFLIRLGASQHFDGGDTSSTTNDPNTDQTPFNILKKLLEKKRSSSTQGSPKHNITSGVELDDIVTTRFRKEMAMLFSWLPESNQCNIFVTVSKKTQCSVPNIIELLFSLTEMKHNVNVSCPVANTIKVKTCSQANRTFVGDIFCDELLKVFASLPSSFKCHIINTIALAYNPKGRRHLANKYLSLQLSVSQAQTAVASIFPTVSLPLTCANMEMNHLIPSTPPVNITVNLTSADKETWLKALMKKGPEVFKTFLEYEKMIKDKGQVLSPASTEKYLADNEELINSTQLFTVGIDGGSKIFSVLFRLKVKWKQSNRLREMKSTYKIVQALSAKNHKELRTIFNANIISISLSGERSNITKTPPKSNKWSLQQFSDGKDLFPAYLSQYYKQLGKPARCFVVYFISLKIKKSQLEVEMFLCFI</sequence>
<dbReference type="EMBL" id="MU826381">
    <property type="protein sequence ID" value="KAJ7377296.1"/>
    <property type="molecule type" value="Genomic_DNA"/>
</dbReference>
<protein>
    <submittedName>
        <fullName evidence="1">Uncharacterized protein</fullName>
    </submittedName>
</protein>
<proteinExistence type="predicted"/>
<name>A0A9W9Z8T9_9CNID</name>